<comment type="caution">
    <text evidence="1">The sequence shown here is derived from an EMBL/GenBank/DDBJ whole genome shotgun (WGS) entry which is preliminary data.</text>
</comment>
<keyword evidence="2" id="KW-1185">Reference proteome</keyword>
<accession>A0A9D4B1F6</accession>
<protein>
    <submittedName>
        <fullName evidence="1">Uncharacterized protein</fullName>
    </submittedName>
</protein>
<name>A0A9D4B1F6_9SAUR</name>
<evidence type="ECO:0000313" key="2">
    <source>
        <dbReference type="Proteomes" id="UP000827986"/>
    </source>
</evidence>
<dbReference type="AlphaFoldDB" id="A0A9D4B1F6"/>
<evidence type="ECO:0000313" key="1">
    <source>
        <dbReference type="EMBL" id="KAH1176655.1"/>
    </source>
</evidence>
<dbReference type="EMBL" id="JAHDVG010000474">
    <property type="protein sequence ID" value="KAH1176655.1"/>
    <property type="molecule type" value="Genomic_DNA"/>
</dbReference>
<reference evidence="1" key="1">
    <citation type="submission" date="2021-09" db="EMBL/GenBank/DDBJ databases">
        <title>The genome of Mauremys mutica provides insights into the evolution of semi-aquatic lifestyle.</title>
        <authorList>
            <person name="Gong S."/>
            <person name="Gao Y."/>
        </authorList>
    </citation>
    <scope>NUCLEOTIDE SEQUENCE</scope>
    <source>
        <strain evidence="1">MM-2020</strain>
        <tissue evidence="1">Muscle</tissue>
    </source>
</reference>
<gene>
    <name evidence="1" type="ORF">KIL84_010357</name>
</gene>
<sequence>MRQVSLKSVSMVTPSICTPTFPISRIQPLPARQHCFSSAGARPKLFGEQCNPASYSVLEANFLHMVDNCHLLKRSPWFSVHTYALWLHTGIYQAMIQSSD</sequence>
<dbReference type="Proteomes" id="UP000827986">
    <property type="component" value="Unassembled WGS sequence"/>
</dbReference>
<organism evidence="1 2">
    <name type="scientific">Mauremys mutica</name>
    <name type="common">yellowpond turtle</name>
    <dbReference type="NCBI Taxonomy" id="74926"/>
    <lineage>
        <taxon>Eukaryota</taxon>
        <taxon>Metazoa</taxon>
        <taxon>Chordata</taxon>
        <taxon>Craniata</taxon>
        <taxon>Vertebrata</taxon>
        <taxon>Euteleostomi</taxon>
        <taxon>Archelosauria</taxon>
        <taxon>Testudinata</taxon>
        <taxon>Testudines</taxon>
        <taxon>Cryptodira</taxon>
        <taxon>Durocryptodira</taxon>
        <taxon>Testudinoidea</taxon>
        <taxon>Geoemydidae</taxon>
        <taxon>Geoemydinae</taxon>
        <taxon>Mauremys</taxon>
    </lineage>
</organism>
<proteinExistence type="predicted"/>